<dbReference type="GO" id="GO:0005739">
    <property type="term" value="C:mitochondrion"/>
    <property type="evidence" value="ECO:0007669"/>
    <property type="project" value="InterPro"/>
</dbReference>
<dbReference type="PANTHER" id="PTHR35700:SF1">
    <property type="entry name" value="OS07G0181800 PROTEIN"/>
    <property type="match status" value="1"/>
</dbReference>
<evidence type="ECO:0000313" key="2">
    <source>
        <dbReference type="EMBL" id="KAK9820066.1"/>
    </source>
</evidence>
<dbReference type="AlphaFoldDB" id="A0AAW1QF45"/>
<dbReference type="EMBL" id="JALJOR010000003">
    <property type="protein sequence ID" value="KAK9820066.1"/>
    <property type="molecule type" value="Genomic_DNA"/>
</dbReference>
<gene>
    <name evidence="2" type="ORF">WJX72_005676</name>
</gene>
<dbReference type="InterPro" id="IPR018625">
    <property type="entry name" value="Pet100"/>
</dbReference>
<evidence type="ECO:0000313" key="3">
    <source>
        <dbReference type="Proteomes" id="UP001489004"/>
    </source>
</evidence>
<evidence type="ECO:0000256" key="1">
    <source>
        <dbReference type="SAM" id="MobiDB-lite"/>
    </source>
</evidence>
<name>A0AAW1QF45_9CHLO</name>
<protein>
    <submittedName>
        <fullName evidence="2">Uncharacterized protein</fullName>
    </submittedName>
</protein>
<proteinExistence type="predicted"/>
<dbReference type="PANTHER" id="PTHR35700">
    <property type="entry name" value="OS07G0181800 PROTEIN"/>
    <property type="match status" value="1"/>
</dbReference>
<dbReference type="Pfam" id="PF09803">
    <property type="entry name" value="Pet100"/>
    <property type="match status" value="1"/>
</dbReference>
<feature type="compositionally biased region" description="Basic and acidic residues" evidence="1">
    <location>
        <begin position="60"/>
        <end position="70"/>
    </location>
</feature>
<organism evidence="2 3">
    <name type="scientific">[Myrmecia] bisecta</name>
    <dbReference type="NCBI Taxonomy" id="41462"/>
    <lineage>
        <taxon>Eukaryota</taxon>
        <taxon>Viridiplantae</taxon>
        <taxon>Chlorophyta</taxon>
        <taxon>core chlorophytes</taxon>
        <taxon>Trebouxiophyceae</taxon>
        <taxon>Trebouxiales</taxon>
        <taxon>Trebouxiaceae</taxon>
        <taxon>Myrmecia</taxon>
    </lineage>
</organism>
<keyword evidence="3" id="KW-1185">Reference proteome</keyword>
<accession>A0AAW1QF45</accession>
<feature type="region of interest" description="Disordered" evidence="1">
    <location>
        <begin position="51"/>
        <end position="70"/>
    </location>
</feature>
<sequence>MAASKWGALEVFKFACYISIPIGMTYAVAGNANNLEAIIKSRSYVVYPPEGPRPPSAEEMAARIKKEQQK</sequence>
<dbReference type="GO" id="GO:0033617">
    <property type="term" value="P:mitochondrial respiratory chain complex IV assembly"/>
    <property type="evidence" value="ECO:0007669"/>
    <property type="project" value="InterPro"/>
</dbReference>
<dbReference type="Proteomes" id="UP001489004">
    <property type="component" value="Unassembled WGS sequence"/>
</dbReference>
<comment type="caution">
    <text evidence="2">The sequence shown here is derived from an EMBL/GenBank/DDBJ whole genome shotgun (WGS) entry which is preliminary data.</text>
</comment>
<reference evidence="2 3" key="1">
    <citation type="journal article" date="2024" name="Nat. Commun.">
        <title>Phylogenomics reveals the evolutionary origins of lichenization in chlorophyte algae.</title>
        <authorList>
            <person name="Puginier C."/>
            <person name="Libourel C."/>
            <person name="Otte J."/>
            <person name="Skaloud P."/>
            <person name="Haon M."/>
            <person name="Grisel S."/>
            <person name="Petersen M."/>
            <person name="Berrin J.G."/>
            <person name="Delaux P.M."/>
            <person name="Dal Grande F."/>
            <person name="Keller J."/>
        </authorList>
    </citation>
    <scope>NUCLEOTIDE SEQUENCE [LARGE SCALE GENOMIC DNA]</scope>
    <source>
        <strain evidence="2 3">SAG 2043</strain>
    </source>
</reference>